<feature type="domain" description="Winged helix-turn-helix" evidence="1">
    <location>
        <begin position="225"/>
        <end position="288"/>
    </location>
</feature>
<evidence type="ECO:0000259" key="1">
    <source>
        <dbReference type="Pfam" id="PF22979"/>
    </source>
</evidence>
<dbReference type="GO" id="GO:0009116">
    <property type="term" value="P:nucleoside metabolic process"/>
    <property type="evidence" value="ECO:0007669"/>
    <property type="project" value="InterPro"/>
</dbReference>
<evidence type="ECO:0000313" key="3">
    <source>
        <dbReference type="Proteomes" id="UP000683360"/>
    </source>
</evidence>
<accession>A0A8S3RBI2</accession>
<dbReference type="Proteomes" id="UP000683360">
    <property type="component" value="Unassembled WGS sequence"/>
</dbReference>
<reference evidence="2" key="1">
    <citation type="submission" date="2021-03" db="EMBL/GenBank/DDBJ databases">
        <authorList>
            <person name="Bekaert M."/>
        </authorList>
    </citation>
    <scope>NUCLEOTIDE SEQUENCE</scope>
</reference>
<protein>
    <recommendedName>
        <fullName evidence="1">Winged helix-turn-helix domain-containing protein</fullName>
    </recommendedName>
</protein>
<dbReference type="InterPro" id="IPR035994">
    <property type="entry name" value="Nucleoside_phosphorylase_sf"/>
</dbReference>
<dbReference type="OrthoDB" id="1577640at2759"/>
<keyword evidence="3" id="KW-1185">Reference proteome</keyword>
<proteinExistence type="predicted"/>
<dbReference type="SUPFAM" id="SSF53167">
    <property type="entry name" value="Purine and uridine phosphorylases"/>
    <property type="match status" value="1"/>
</dbReference>
<organism evidence="2 3">
    <name type="scientific">Mytilus edulis</name>
    <name type="common">Blue mussel</name>
    <dbReference type="NCBI Taxonomy" id="6550"/>
    <lineage>
        <taxon>Eukaryota</taxon>
        <taxon>Metazoa</taxon>
        <taxon>Spiralia</taxon>
        <taxon>Lophotrochozoa</taxon>
        <taxon>Mollusca</taxon>
        <taxon>Bivalvia</taxon>
        <taxon>Autobranchia</taxon>
        <taxon>Pteriomorphia</taxon>
        <taxon>Mytilida</taxon>
        <taxon>Mytiloidea</taxon>
        <taxon>Mytilidae</taxon>
        <taxon>Mytilinae</taxon>
        <taxon>Mytilus</taxon>
    </lineage>
</organism>
<dbReference type="GO" id="GO:0003824">
    <property type="term" value="F:catalytic activity"/>
    <property type="evidence" value="ECO:0007669"/>
    <property type="project" value="InterPro"/>
</dbReference>
<dbReference type="Pfam" id="PF22979">
    <property type="entry name" value="HTH_69"/>
    <property type="match status" value="1"/>
</dbReference>
<name>A0A8S3RBI2_MYTED</name>
<evidence type="ECO:0000313" key="2">
    <source>
        <dbReference type="EMBL" id="CAG2205915.1"/>
    </source>
</evidence>
<sequence length="635" mass="73034">MRNSRATGKSPSKKGNIIRTVDAYICSLIIQPTYRRKMADQVQEEIVMTPTKKGKTTHIRIEKKRKEELDTSAAEHVGDGINKGFVVNKKAQGDLDSYGRPQLQIGFNCFLVDQKTGKKHVVCKKILFFSSDNCVFDNLCNKSRRLKFWYVDGTDYLEQVTTAYEFFKELVRPQNFPRDYVGFIKKCMKQMKKPEYKLAKNVDLEIRLLDDEEAPMSPGINKEDKRSEEEKLREKLLQILESAYPNVLEVEDLIRITNADPAMVTIQLGELKQKELIAEMEDGKKVVRHVLHDDKTEVQHVKQMPTIAANQQPTIAIITANYSEKLAVDAMMEQKTTFVKFKTEGESNVYTIGYIGEHKVVSTKLPQIGYHRAAQISSGNTTTRLLGSFQNIEHVFVVGVSGGVPHYTDYYKHVRLGDIVMSQCNDKGYVYYHCDKIFRDKEENLTYKLRTFAPRDFTLQNVVEKLRDRAQRKPDKAPWEKYIYEGLDLLRNQEADFNRPPKESDRLYMNIGEDDLIEVQHPLKPEDDGESIREGVPNVHYGVIGSGRPVTKYDSTRLDFAHKYNITCFDAEFDQVLESIVGNRKDSFLFIRGIADYSDGTRNKEWQPYASLVAAAMMKTIIRLISNPYLSEDED</sequence>
<comment type="caution">
    <text evidence="2">The sequence shown here is derived from an EMBL/GenBank/DDBJ whole genome shotgun (WGS) entry which is preliminary data.</text>
</comment>
<dbReference type="Gene3D" id="3.40.50.1580">
    <property type="entry name" value="Nucleoside phosphorylase domain"/>
    <property type="match status" value="1"/>
</dbReference>
<dbReference type="EMBL" id="CAJPWZ010001034">
    <property type="protein sequence ID" value="CAG2205915.1"/>
    <property type="molecule type" value="Genomic_DNA"/>
</dbReference>
<dbReference type="PANTHER" id="PTHR47705:SF1">
    <property type="entry name" value="PNP_UDP_1 DOMAIN-CONTAINING PROTEIN"/>
    <property type="match status" value="1"/>
</dbReference>
<dbReference type="PANTHER" id="PTHR47705">
    <property type="entry name" value="AGAP000321-PA"/>
    <property type="match status" value="1"/>
</dbReference>
<gene>
    <name evidence="2" type="ORF">MEDL_20272</name>
</gene>
<dbReference type="AlphaFoldDB" id="A0A8S3RBI2"/>
<dbReference type="InterPro" id="IPR055121">
    <property type="entry name" value="HTH_69"/>
</dbReference>